<reference evidence="2 3" key="1">
    <citation type="submission" date="2021-01" db="EMBL/GenBank/DDBJ databases">
        <title>Belnapia mucosa sp. nov. and Belnapia arida sp. nov., isolated from the Tabernas Desert (Almeria, Spain).</title>
        <authorList>
            <person name="Molina-Menor E."/>
            <person name="Vidal-Verdu A."/>
            <person name="Calonge A."/>
            <person name="Satari L."/>
            <person name="Pereto Magraner J."/>
            <person name="Porcar Miralles M."/>
        </authorList>
    </citation>
    <scope>NUCLEOTIDE SEQUENCE [LARGE SCALE GENOMIC DNA]</scope>
    <source>
        <strain evidence="2 3">T6</strain>
    </source>
</reference>
<dbReference type="RefSeq" id="WP_202825770.1">
    <property type="nucleotide sequence ID" value="NZ_JAEUXJ010000004.1"/>
</dbReference>
<evidence type="ECO:0000313" key="2">
    <source>
        <dbReference type="EMBL" id="MBL6456028.1"/>
    </source>
</evidence>
<gene>
    <name evidence="2" type="ORF">JMJ55_11890</name>
</gene>
<dbReference type="InterPro" id="IPR018692">
    <property type="entry name" value="DUF2189"/>
</dbReference>
<evidence type="ECO:0000256" key="1">
    <source>
        <dbReference type="SAM" id="Phobius"/>
    </source>
</evidence>
<feature type="transmembrane region" description="Helical" evidence="1">
    <location>
        <begin position="46"/>
        <end position="66"/>
    </location>
</feature>
<keyword evidence="3" id="KW-1185">Reference proteome</keyword>
<feature type="transmembrane region" description="Helical" evidence="1">
    <location>
        <begin position="116"/>
        <end position="138"/>
    </location>
</feature>
<dbReference type="EMBL" id="JAEUXJ010000004">
    <property type="protein sequence ID" value="MBL6456028.1"/>
    <property type="molecule type" value="Genomic_DNA"/>
</dbReference>
<dbReference type="Proteomes" id="UP000606490">
    <property type="component" value="Unassembled WGS sequence"/>
</dbReference>
<dbReference type="Pfam" id="PF09955">
    <property type="entry name" value="DUF2189"/>
    <property type="match status" value="1"/>
</dbReference>
<protein>
    <submittedName>
        <fullName evidence="2">DUF2189 domain-containing protein</fullName>
    </submittedName>
</protein>
<evidence type="ECO:0000313" key="3">
    <source>
        <dbReference type="Proteomes" id="UP000606490"/>
    </source>
</evidence>
<keyword evidence="1" id="KW-1133">Transmembrane helix</keyword>
<proteinExistence type="predicted"/>
<organism evidence="2 3">
    <name type="scientific">Belnapia mucosa</name>
    <dbReference type="NCBI Taxonomy" id="2804532"/>
    <lineage>
        <taxon>Bacteria</taxon>
        <taxon>Pseudomonadati</taxon>
        <taxon>Pseudomonadota</taxon>
        <taxon>Alphaproteobacteria</taxon>
        <taxon>Acetobacterales</taxon>
        <taxon>Roseomonadaceae</taxon>
        <taxon>Belnapia</taxon>
    </lineage>
</organism>
<comment type="caution">
    <text evidence="2">The sequence shown here is derived from an EMBL/GenBank/DDBJ whole genome shotgun (WGS) entry which is preliminary data.</text>
</comment>
<feature type="transmembrane region" description="Helical" evidence="1">
    <location>
        <begin position="209"/>
        <end position="233"/>
    </location>
</feature>
<sequence>MARAWTTQDAAPADTTAPAIRRIGLGDLRAALARGLDDFLASPTQLFFLCVLYPVVGLVAARAMAGGALLPLLFPLVAGLSLVGPVAAVGLYEISRRREAGQPASWQNAFDVLRNPAFFSIAAMGVLVMAIFVAWLFAARAIFESTVGPVPASIGDLVRITFGTPEGHRLALIGNGIGFLFALAVLMLTVVSVPMLLDRNVSIGTAIRTSIRACLANPVTMAVWGLLVAVLLLLGSLPAFIGLAVVMPLLGHATWHLYRRVVA</sequence>
<keyword evidence="1" id="KW-0472">Membrane</keyword>
<feature type="transmembrane region" description="Helical" evidence="1">
    <location>
        <begin position="177"/>
        <end position="197"/>
    </location>
</feature>
<accession>A0ABS1V2Z5</accession>
<name>A0ABS1V2Z5_9PROT</name>
<keyword evidence="1" id="KW-0812">Transmembrane</keyword>
<feature type="transmembrane region" description="Helical" evidence="1">
    <location>
        <begin position="72"/>
        <end position="95"/>
    </location>
</feature>
<feature type="transmembrane region" description="Helical" evidence="1">
    <location>
        <begin position="239"/>
        <end position="258"/>
    </location>
</feature>